<accession>A0A0M0KTH9</accession>
<name>A0A0M0KTH9_9BACI</name>
<organism evidence="1 2">
    <name type="scientific">Priestia koreensis</name>
    <dbReference type="NCBI Taxonomy" id="284581"/>
    <lineage>
        <taxon>Bacteria</taxon>
        <taxon>Bacillati</taxon>
        <taxon>Bacillota</taxon>
        <taxon>Bacilli</taxon>
        <taxon>Bacillales</taxon>
        <taxon>Bacillaceae</taxon>
        <taxon>Priestia</taxon>
    </lineage>
</organism>
<evidence type="ECO:0000313" key="2">
    <source>
        <dbReference type="Proteomes" id="UP000037558"/>
    </source>
</evidence>
<dbReference type="STRING" id="284581.AMD01_18720"/>
<dbReference type="EMBL" id="LILC01000027">
    <property type="protein sequence ID" value="KOO41917.1"/>
    <property type="molecule type" value="Genomic_DNA"/>
</dbReference>
<dbReference type="InterPro" id="IPR049644">
    <property type="entry name" value="GvpU-like"/>
</dbReference>
<keyword evidence="2" id="KW-1185">Reference proteome</keyword>
<sequence>MSSEVTKDSILEFFVTASNRHDFALDITLNLKGAIVSGTTISAREYFEQLSESFTSDSDVSETLSEQLSSAGEAADADDVGEAHFIHLKDARIYCGDSKPTPSKGKILWRGKLSEIDGFCLGKISETKKTTSKKSS</sequence>
<dbReference type="NCBIfam" id="NF041667">
    <property type="entry name" value="GvpU"/>
    <property type="match status" value="1"/>
</dbReference>
<dbReference type="PATRIC" id="fig|284581.3.peg.19"/>
<reference evidence="2" key="1">
    <citation type="submission" date="2015-08" db="EMBL/GenBank/DDBJ databases">
        <title>Fjat-14210 dsm16467.</title>
        <authorList>
            <person name="Liu B."/>
            <person name="Wang J."/>
            <person name="Zhu Y."/>
            <person name="Liu G."/>
            <person name="Chen Q."/>
            <person name="Chen Z."/>
            <person name="Lan J."/>
            <person name="Che J."/>
            <person name="Ge C."/>
            <person name="Shi H."/>
            <person name="Pan Z."/>
            <person name="Liu X."/>
        </authorList>
    </citation>
    <scope>NUCLEOTIDE SEQUENCE [LARGE SCALE GENOMIC DNA]</scope>
    <source>
        <strain evidence="2">DSM 16467</strain>
    </source>
</reference>
<dbReference type="Proteomes" id="UP000037558">
    <property type="component" value="Unassembled WGS sequence"/>
</dbReference>
<dbReference type="OrthoDB" id="2404709at2"/>
<gene>
    <name evidence="1" type="ORF">AMD01_18720</name>
</gene>
<dbReference type="RefSeq" id="WP_053402974.1">
    <property type="nucleotide sequence ID" value="NZ_LILC01000027.1"/>
</dbReference>
<evidence type="ECO:0000313" key="1">
    <source>
        <dbReference type="EMBL" id="KOO41917.1"/>
    </source>
</evidence>
<dbReference type="AlphaFoldDB" id="A0A0M0KTH9"/>
<protein>
    <submittedName>
        <fullName evidence="1">Gas vesicle protein GvpU</fullName>
    </submittedName>
</protein>
<proteinExistence type="predicted"/>
<comment type="caution">
    <text evidence="1">The sequence shown here is derived from an EMBL/GenBank/DDBJ whole genome shotgun (WGS) entry which is preliminary data.</text>
</comment>